<comment type="caution">
    <text evidence="8">The sequence shown here is derived from an EMBL/GenBank/DDBJ whole genome shotgun (WGS) entry which is preliminary data.</text>
</comment>
<dbReference type="SUPFAM" id="SSF56399">
    <property type="entry name" value="ADP-ribosylation"/>
    <property type="match status" value="1"/>
</dbReference>
<name>A0A8S2JT73_9BILA</name>
<keyword evidence="6" id="KW-0520">NAD</keyword>
<evidence type="ECO:0000256" key="1">
    <source>
        <dbReference type="ARBA" id="ARBA00009558"/>
    </source>
</evidence>
<dbReference type="PROSITE" id="PS51996">
    <property type="entry name" value="TR_MART"/>
    <property type="match status" value="1"/>
</dbReference>
<accession>A0A8S2JT73</accession>
<evidence type="ECO:0000256" key="6">
    <source>
        <dbReference type="RuleBase" id="RU361228"/>
    </source>
</evidence>
<evidence type="ECO:0000313" key="7">
    <source>
        <dbReference type="EMBL" id="CAF1054035.1"/>
    </source>
</evidence>
<dbReference type="Proteomes" id="UP000682733">
    <property type="component" value="Unassembled WGS sequence"/>
</dbReference>
<evidence type="ECO:0000256" key="3">
    <source>
        <dbReference type="ARBA" id="ARBA00022679"/>
    </source>
</evidence>
<dbReference type="EMBL" id="CAJOBA010008109">
    <property type="protein sequence ID" value="CAF3820473.1"/>
    <property type="molecule type" value="Genomic_DNA"/>
</dbReference>
<evidence type="ECO:0000256" key="4">
    <source>
        <dbReference type="ARBA" id="ARBA00022695"/>
    </source>
</evidence>
<dbReference type="Pfam" id="PF01129">
    <property type="entry name" value="ART"/>
    <property type="match status" value="1"/>
</dbReference>
<dbReference type="EC" id="2.4.2.31" evidence="6"/>
<gene>
    <name evidence="7" type="ORF">OVA965_LOCUS17083</name>
    <name evidence="8" type="ORF">TMI583_LOCUS17093</name>
</gene>
<dbReference type="InterPro" id="IPR000768">
    <property type="entry name" value="ART"/>
</dbReference>
<keyword evidence="3 6" id="KW-0808">Transferase</keyword>
<evidence type="ECO:0000313" key="8">
    <source>
        <dbReference type="EMBL" id="CAF3820473.1"/>
    </source>
</evidence>
<dbReference type="Gene3D" id="3.90.176.10">
    <property type="entry name" value="Toxin ADP-ribosyltransferase, Chain A, domain 1"/>
    <property type="match status" value="1"/>
</dbReference>
<keyword evidence="2 6" id="KW-0328">Glycosyltransferase</keyword>
<feature type="non-terminal residue" evidence="8">
    <location>
        <position position="1"/>
    </location>
</feature>
<comment type="catalytic activity">
    <reaction evidence="5 6">
        <text>L-arginyl-[protein] + NAD(+) = N(omega)-(ADP-D-ribosyl)-L-arginyl-[protein] + nicotinamide + H(+)</text>
        <dbReference type="Rhea" id="RHEA:19149"/>
        <dbReference type="Rhea" id="RHEA-COMP:10532"/>
        <dbReference type="Rhea" id="RHEA-COMP:15087"/>
        <dbReference type="ChEBI" id="CHEBI:15378"/>
        <dbReference type="ChEBI" id="CHEBI:17154"/>
        <dbReference type="ChEBI" id="CHEBI:29965"/>
        <dbReference type="ChEBI" id="CHEBI:57540"/>
        <dbReference type="ChEBI" id="CHEBI:142554"/>
        <dbReference type="EC" id="2.4.2.31"/>
    </reaction>
</comment>
<organism evidence="8 9">
    <name type="scientific">Didymodactylos carnosus</name>
    <dbReference type="NCBI Taxonomy" id="1234261"/>
    <lineage>
        <taxon>Eukaryota</taxon>
        <taxon>Metazoa</taxon>
        <taxon>Spiralia</taxon>
        <taxon>Gnathifera</taxon>
        <taxon>Rotifera</taxon>
        <taxon>Eurotatoria</taxon>
        <taxon>Bdelloidea</taxon>
        <taxon>Philodinida</taxon>
        <taxon>Philodinidae</taxon>
        <taxon>Didymodactylos</taxon>
    </lineage>
</organism>
<keyword evidence="6" id="KW-0521">NADP</keyword>
<dbReference type="Proteomes" id="UP000677228">
    <property type="component" value="Unassembled WGS sequence"/>
</dbReference>
<evidence type="ECO:0000313" key="9">
    <source>
        <dbReference type="Proteomes" id="UP000682733"/>
    </source>
</evidence>
<comment type="similarity">
    <text evidence="1 6">Belongs to the Arg-specific ADP-ribosyltransferase family.</text>
</comment>
<evidence type="ECO:0000256" key="2">
    <source>
        <dbReference type="ARBA" id="ARBA00022676"/>
    </source>
</evidence>
<dbReference type="AlphaFoldDB" id="A0A8S2JT73"/>
<dbReference type="EMBL" id="CAJNOK010008096">
    <property type="protein sequence ID" value="CAF1054035.1"/>
    <property type="molecule type" value="Genomic_DNA"/>
</dbReference>
<sequence>VPELKTVFCESPKPAHLILPAPDFAKLTMGFLEVVKSIGFTWLDCPRDIGELIPKEQLFHMWTKEKGQYYHFINSALLEDDHQVLEDNLNFIFSLKHAIKSNSYSHHGKVYRGLELDDEQVKEEYKIGTTFLWPTFTCTSKDKEQAGRFGHYLFEIDIPGEGITYCCDISQYSDFPYESEVLFYPYTGFRVTQVLPEKKLIKLTCVDTLTIEKENEKLIPDQVKIYDEFRDMYVWFYKSDTNIYWCNADDPETIYIIAQNDNGYWDSPYRFHHKNGYFLKRSLKWEEYQDNEKICEFREVNELVINDKHEETIQKGENGIDMCNRNSRARSTETIVNKDADA</sequence>
<dbReference type="GO" id="GO:0016779">
    <property type="term" value="F:nucleotidyltransferase activity"/>
    <property type="evidence" value="ECO:0007669"/>
    <property type="project" value="UniProtKB-KW"/>
</dbReference>
<reference evidence="8" key="1">
    <citation type="submission" date="2021-02" db="EMBL/GenBank/DDBJ databases">
        <authorList>
            <person name="Nowell W R."/>
        </authorList>
    </citation>
    <scope>NUCLEOTIDE SEQUENCE</scope>
</reference>
<dbReference type="GO" id="GO:0106274">
    <property type="term" value="F:NAD+-protein-arginine ADP-ribosyltransferase activity"/>
    <property type="evidence" value="ECO:0007669"/>
    <property type="project" value="UniProtKB-EC"/>
</dbReference>
<proteinExistence type="inferred from homology"/>
<protein>
    <recommendedName>
        <fullName evidence="6">NAD(P)(+)--arginine ADP-ribosyltransferase</fullName>
        <ecNumber evidence="6">2.4.2.31</ecNumber>
    </recommendedName>
    <alternativeName>
        <fullName evidence="6">Mono(ADP-ribosyl)transferase</fullName>
    </alternativeName>
</protein>
<evidence type="ECO:0000256" key="5">
    <source>
        <dbReference type="ARBA" id="ARBA00047597"/>
    </source>
</evidence>
<keyword evidence="4" id="KW-0548">Nucleotidyltransferase</keyword>